<evidence type="ECO:0000259" key="1">
    <source>
        <dbReference type="SMART" id="SM00507"/>
    </source>
</evidence>
<organism evidence="2 3">
    <name type="scientific">Candidatus Nitrotoga arctica</name>
    <dbReference type="NCBI Taxonomy" id="453162"/>
    <lineage>
        <taxon>Bacteria</taxon>
        <taxon>Pseudomonadati</taxon>
        <taxon>Pseudomonadota</taxon>
        <taxon>Betaproteobacteria</taxon>
        <taxon>Nitrosomonadales</taxon>
        <taxon>Gallionellaceae</taxon>
        <taxon>Candidatus Nitrotoga</taxon>
    </lineage>
</organism>
<dbReference type="GO" id="GO:0016787">
    <property type="term" value="F:hydrolase activity"/>
    <property type="evidence" value="ECO:0007669"/>
    <property type="project" value="UniProtKB-KW"/>
</dbReference>
<dbReference type="Pfam" id="PF01844">
    <property type="entry name" value="HNH"/>
    <property type="match status" value="1"/>
</dbReference>
<dbReference type="InterPro" id="IPR002711">
    <property type="entry name" value="HNH"/>
</dbReference>
<dbReference type="RefSeq" id="WP_239795879.1">
    <property type="nucleotide sequence ID" value="NZ_OU912926.1"/>
</dbReference>
<accession>A0ABM8YWQ1</accession>
<dbReference type="InterPro" id="IPR003615">
    <property type="entry name" value="HNH_nuc"/>
</dbReference>
<sequence length="266" mass="29938">MRHFVAYHNAEKMGYEYEPIGEYAFFSRKTLTFLERTVGSMVWVINGSRSKARNTIYTLCAVYMPDEVIDANEAAFDYIIAGTVGHDFDPPIELNHLPWLAGFLKSQSNFSLGISEIKDSTAIDYLNSLAKSPDVEHLTSTDEINFPLDLDILDVEALEGMTTYVSHLRRERNRAVTDAKKEQTIALYGQLVCEACGFDFSVFYGKLGEGYCEVHHKIPLASLDGKRVTKLDDLAIVCSNCHRMIHRRTPMPSVAELKAQIRGAKT</sequence>
<dbReference type="CDD" id="cd00085">
    <property type="entry name" value="HNHc"/>
    <property type="match status" value="1"/>
</dbReference>
<evidence type="ECO:0000313" key="3">
    <source>
        <dbReference type="Proteomes" id="UP000839052"/>
    </source>
</evidence>
<dbReference type="EC" id="3.1.21.-" evidence="2"/>
<dbReference type="EMBL" id="OU912926">
    <property type="protein sequence ID" value="CAG9931832.1"/>
    <property type="molecule type" value="Genomic_DNA"/>
</dbReference>
<reference evidence="2 3" key="1">
    <citation type="submission" date="2021-10" db="EMBL/GenBank/DDBJ databases">
        <authorList>
            <person name="Koch H."/>
        </authorList>
    </citation>
    <scope>NUCLEOTIDE SEQUENCE [LARGE SCALE GENOMIC DNA]</scope>
    <source>
        <strain evidence="2">6680</strain>
    </source>
</reference>
<feature type="domain" description="HNH nuclease" evidence="1">
    <location>
        <begin position="180"/>
        <end position="243"/>
    </location>
</feature>
<dbReference type="SMART" id="SM00507">
    <property type="entry name" value="HNHc"/>
    <property type="match status" value="1"/>
</dbReference>
<dbReference type="Gene3D" id="1.10.30.50">
    <property type="match status" value="1"/>
</dbReference>
<keyword evidence="2" id="KW-0378">Hydrolase</keyword>
<keyword evidence="3" id="KW-1185">Reference proteome</keyword>
<name>A0ABM8YWQ1_9PROT</name>
<protein>
    <submittedName>
        <fullName evidence="2">Enzyme</fullName>
        <ecNumber evidence="2">3.1.21.-</ecNumber>
    </submittedName>
</protein>
<gene>
    <name evidence="2" type="ORF">NTG6680_0579</name>
</gene>
<proteinExistence type="predicted"/>
<evidence type="ECO:0000313" key="2">
    <source>
        <dbReference type="EMBL" id="CAG9931832.1"/>
    </source>
</evidence>
<dbReference type="Proteomes" id="UP000839052">
    <property type="component" value="Chromosome"/>
</dbReference>